<evidence type="ECO:0000256" key="2">
    <source>
        <dbReference type="ARBA" id="ARBA00022723"/>
    </source>
</evidence>
<evidence type="ECO:0000313" key="7">
    <source>
        <dbReference type="EMBL" id="SEU02280.1"/>
    </source>
</evidence>
<dbReference type="Pfam" id="PF14464">
    <property type="entry name" value="Prok-JAB"/>
    <property type="match status" value="1"/>
</dbReference>
<dbReference type="Proteomes" id="UP000198970">
    <property type="component" value="Chromosome I"/>
</dbReference>
<name>A0ABY1CGE8_9FIRM</name>
<dbReference type="GO" id="GO:0000502">
    <property type="term" value="C:proteasome complex"/>
    <property type="evidence" value="ECO:0007669"/>
    <property type="project" value="UniProtKB-KW"/>
</dbReference>
<evidence type="ECO:0000256" key="1">
    <source>
        <dbReference type="ARBA" id="ARBA00022670"/>
    </source>
</evidence>
<keyword evidence="1" id="KW-0645">Protease</keyword>
<dbReference type="InterPro" id="IPR000555">
    <property type="entry name" value="JAMM/MPN+_dom"/>
</dbReference>
<proteinExistence type="predicted"/>
<keyword evidence="8" id="KW-1185">Reference proteome</keyword>
<dbReference type="EMBL" id="LT630003">
    <property type="protein sequence ID" value="SEU02280.1"/>
    <property type="molecule type" value="Genomic_DNA"/>
</dbReference>
<keyword evidence="5" id="KW-0482">Metalloprotease</keyword>
<sequence>MKLTIKKTDVKLIVEHARNGLPNEVCGLIAGTVEGGSKTVEKVYLLSNPDQSPEHFSIDPKEHLSAIKDMRRNGWLPLGNFHSHPSTPAWPSMEDIRLAYDPSASYLILSLAEEVPVLKAFGITGDTVKQEEIVAIP</sequence>
<dbReference type="SUPFAM" id="SSF102712">
    <property type="entry name" value="JAB1/MPN domain"/>
    <property type="match status" value="1"/>
</dbReference>
<organism evidence="7 8">
    <name type="scientific">Lacrimispora sphenoides JCM 1415</name>
    <dbReference type="NCBI Taxonomy" id="1297793"/>
    <lineage>
        <taxon>Bacteria</taxon>
        <taxon>Bacillati</taxon>
        <taxon>Bacillota</taxon>
        <taxon>Clostridia</taxon>
        <taxon>Lachnospirales</taxon>
        <taxon>Lachnospiraceae</taxon>
        <taxon>Lacrimispora</taxon>
    </lineage>
</organism>
<protein>
    <submittedName>
        <fullName evidence="7">Proteasome lid subunit RPN8/RPN11, contains Jab1/MPN metalloenzyme (JAMM) motif</fullName>
    </submittedName>
</protein>
<evidence type="ECO:0000256" key="3">
    <source>
        <dbReference type="ARBA" id="ARBA00022801"/>
    </source>
</evidence>
<dbReference type="PANTHER" id="PTHR34858:SF1">
    <property type="entry name" value="CYSO-CYSTEINE PEPTIDASE"/>
    <property type="match status" value="1"/>
</dbReference>
<dbReference type="InterPro" id="IPR028090">
    <property type="entry name" value="JAB_dom_prok"/>
</dbReference>
<keyword evidence="7" id="KW-0647">Proteasome</keyword>
<evidence type="ECO:0000259" key="6">
    <source>
        <dbReference type="PROSITE" id="PS50249"/>
    </source>
</evidence>
<evidence type="ECO:0000256" key="5">
    <source>
        <dbReference type="ARBA" id="ARBA00023049"/>
    </source>
</evidence>
<dbReference type="CDD" id="cd08070">
    <property type="entry name" value="MPN_like"/>
    <property type="match status" value="1"/>
</dbReference>
<reference evidence="7 8" key="1">
    <citation type="submission" date="2016-10" db="EMBL/GenBank/DDBJ databases">
        <authorList>
            <person name="Varghese N."/>
            <person name="Submissions S."/>
        </authorList>
    </citation>
    <scope>NUCLEOTIDE SEQUENCE [LARGE SCALE GENOMIC DNA]</scope>
    <source>
        <strain evidence="7 8">ATCC 19403</strain>
    </source>
</reference>
<dbReference type="PROSITE" id="PS50249">
    <property type="entry name" value="MPN"/>
    <property type="match status" value="1"/>
</dbReference>
<dbReference type="SMART" id="SM00232">
    <property type="entry name" value="JAB_MPN"/>
    <property type="match status" value="1"/>
</dbReference>
<dbReference type="InterPro" id="IPR051929">
    <property type="entry name" value="VirAsm_ModProt"/>
</dbReference>
<dbReference type="RefSeq" id="WP_100043327.1">
    <property type="nucleotide sequence ID" value="NZ_LT630003.1"/>
</dbReference>
<keyword evidence="2" id="KW-0479">Metal-binding</keyword>
<dbReference type="InterPro" id="IPR037518">
    <property type="entry name" value="MPN"/>
</dbReference>
<feature type="domain" description="MPN" evidence="6">
    <location>
        <begin position="3"/>
        <end position="137"/>
    </location>
</feature>
<accession>A0ABY1CGE8</accession>
<evidence type="ECO:0000313" key="8">
    <source>
        <dbReference type="Proteomes" id="UP000198970"/>
    </source>
</evidence>
<evidence type="ECO:0000256" key="4">
    <source>
        <dbReference type="ARBA" id="ARBA00022833"/>
    </source>
</evidence>
<dbReference type="Gene3D" id="3.40.140.10">
    <property type="entry name" value="Cytidine Deaminase, domain 2"/>
    <property type="match status" value="1"/>
</dbReference>
<keyword evidence="4" id="KW-0862">Zinc</keyword>
<keyword evidence="3" id="KW-0378">Hydrolase</keyword>
<gene>
    <name evidence="7" type="ORF">SAMN02745906_4062</name>
</gene>
<dbReference type="PANTHER" id="PTHR34858">
    <property type="entry name" value="CYSO-CYSTEINE PEPTIDASE"/>
    <property type="match status" value="1"/>
</dbReference>